<feature type="compositionally biased region" description="Basic and acidic residues" evidence="1">
    <location>
        <begin position="67"/>
        <end position="77"/>
    </location>
</feature>
<gene>
    <name evidence="2" type="ORF">OJ996_13440</name>
</gene>
<dbReference type="Proteomes" id="UP001165653">
    <property type="component" value="Unassembled WGS sequence"/>
</dbReference>
<protein>
    <submittedName>
        <fullName evidence="2">Uncharacterized protein</fullName>
    </submittedName>
</protein>
<reference evidence="2" key="1">
    <citation type="submission" date="2022-10" db="EMBL/GenBank/DDBJ databases">
        <title>Luteolibacter sp. GHJ8, whole genome shotgun sequencing project.</title>
        <authorList>
            <person name="Zhao G."/>
            <person name="Shen L."/>
        </authorList>
    </citation>
    <scope>NUCLEOTIDE SEQUENCE</scope>
    <source>
        <strain evidence="2">GHJ8</strain>
    </source>
</reference>
<evidence type="ECO:0000313" key="3">
    <source>
        <dbReference type="Proteomes" id="UP001165653"/>
    </source>
</evidence>
<accession>A0ABT3G413</accession>
<dbReference type="EMBL" id="JAPDDR010000006">
    <property type="protein sequence ID" value="MCW1914586.1"/>
    <property type="molecule type" value="Genomic_DNA"/>
</dbReference>
<proteinExistence type="predicted"/>
<comment type="caution">
    <text evidence="2">The sequence shown here is derived from an EMBL/GenBank/DDBJ whole genome shotgun (WGS) entry which is preliminary data.</text>
</comment>
<evidence type="ECO:0000256" key="1">
    <source>
        <dbReference type="SAM" id="MobiDB-lite"/>
    </source>
</evidence>
<feature type="region of interest" description="Disordered" evidence="1">
    <location>
        <begin position="45"/>
        <end position="130"/>
    </location>
</feature>
<name>A0ABT3G413_9BACT</name>
<dbReference type="RefSeq" id="WP_264514120.1">
    <property type="nucleotide sequence ID" value="NZ_JAPDDR010000006.1"/>
</dbReference>
<organism evidence="2 3">
    <name type="scientific">Luteolibacter rhizosphaerae</name>
    <dbReference type="NCBI Taxonomy" id="2989719"/>
    <lineage>
        <taxon>Bacteria</taxon>
        <taxon>Pseudomonadati</taxon>
        <taxon>Verrucomicrobiota</taxon>
        <taxon>Verrucomicrobiia</taxon>
        <taxon>Verrucomicrobiales</taxon>
        <taxon>Verrucomicrobiaceae</taxon>
        <taxon>Luteolibacter</taxon>
    </lineage>
</organism>
<evidence type="ECO:0000313" key="2">
    <source>
        <dbReference type="EMBL" id="MCW1914586.1"/>
    </source>
</evidence>
<keyword evidence="3" id="KW-1185">Reference proteome</keyword>
<sequence length="130" mass="13847">MLGSLAPRIILIVTLPLLPSCGLVRAPFKVAGAVVEGTAKVGKKAYDKSANAFKKSDEEKPEEAKEEAEKEAKEKAGQTKARSKILPQDPAQQPVPEPAPEPLPSDDYLPPLPGTDQPLPDDAPVPYQGQ</sequence>
<feature type="compositionally biased region" description="Pro residues" evidence="1">
    <location>
        <begin position="93"/>
        <end position="103"/>
    </location>
</feature>